<protein>
    <recommendedName>
        <fullName evidence="3">Protein kinase domain-containing protein</fullName>
    </recommendedName>
</protein>
<evidence type="ECO:0000313" key="1">
    <source>
        <dbReference type="EMBL" id="KAA6370199.1"/>
    </source>
</evidence>
<reference evidence="1 2" key="1">
    <citation type="submission" date="2019-03" db="EMBL/GenBank/DDBJ databases">
        <title>Single cell metagenomics reveals metabolic interactions within the superorganism composed of flagellate Streblomastix strix and complex community of Bacteroidetes bacteria on its surface.</title>
        <authorList>
            <person name="Treitli S.C."/>
            <person name="Kolisko M."/>
            <person name="Husnik F."/>
            <person name="Keeling P."/>
            <person name="Hampl V."/>
        </authorList>
    </citation>
    <scope>NUCLEOTIDE SEQUENCE [LARGE SCALE GENOMIC DNA]</scope>
    <source>
        <strain evidence="1">ST1C</strain>
    </source>
</reference>
<evidence type="ECO:0000313" key="2">
    <source>
        <dbReference type="Proteomes" id="UP000324800"/>
    </source>
</evidence>
<dbReference type="Proteomes" id="UP000324800">
    <property type="component" value="Unassembled WGS sequence"/>
</dbReference>
<organism evidence="1 2">
    <name type="scientific">Streblomastix strix</name>
    <dbReference type="NCBI Taxonomy" id="222440"/>
    <lineage>
        <taxon>Eukaryota</taxon>
        <taxon>Metamonada</taxon>
        <taxon>Preaxostyla</taxon>
        <taxon>Oxymonadida</taxon>
        <taxon>Streblomastigidae</taxon>
        <taxon>Streblomastix</taxon>
    </lineage>
</organism>
<accession>A0A5J4UI14</accession>
<evidence type="ECO:0008006" key="3">
    <source>
        <dbReference type="Google" id="ProtNLM"/>
    </source>
</evidence>
<dbReference type="AlphaFoldDB" id="A0A5J4UI14"/>
<dbReference type="EMBL" id="SNRW01015631">
    <property type="protein sequence ID" value="KAA6370199.1"/>
    <property type="molecule type" value="Genomic_DNA"/>
</dbReference>
<gene>
    <name evidence="1" type="ORF">EZS28_034275</name>
</gene>
<sequence length="241" mass="26807">MINSIIVVDPYKRPNMQQIMSHPSIQSKHIHTLPGYKQAVDAAHQAAQNAGMNGSNSQTSIVNPAAIIFPQGSPKFNLAIPLKMPRLKSQRKDIVLPPSRYGETLLVEGSVSSPMNDNYGQGRREVLPPISSAPGQQINAYAGGPYQQYQQSPKSKVNPIMNQEWAVQYLANIQKSRRMNNNINKGTHNLLQLLLHLLLHLKIILNNRIVTSSRFQSVYSSSYYQSPSAQQGGHGIIKIYQ</sequence>
<comment type="caution">
    <text evidence="1">The sequence shown here is derived from an EMBL/GenBank/DDBJ whole genome shotgun (WGS) entry which is preliminary data.</text>
</comment>
<name>A0A5J4UI14_9EUKA</name>
<proteinExistence type="predicted"/>